<gene>
    <name evidence="2" type="ORF">AAG570_005630</name>
</gene>
<proteinExistence type="predicted"/>
<dbReference type="Proteomes" id="UP001558652">
    <property type="component" value="Unassembled WGS sequence"/>
</dbReference>
<dbReference type="Pfam" id="PF02014">
    <property type="entry name" value="Reeler"/>
    <property type="match status" value="1"/>
</dbReference>
<feature type="domain" description="Reelin" evidence="1">
    <location>
        <begin position="58"/>
        <end position="149"/>
    </location>
</feature>
<evidence type="ECO:0000259" key="1">
    <source>
        <dbReference type="Pfam" id="PF02014"/>
    </source>
</evidence>
<name>A0ABD0YLK8_9HEMI</name>
<evidence type="ECO:0000313" key="3">
    <source>
        <dbReference type="Proteomes" id="UP001558652"/>
    </source>
</evidence>
<dbReference type="EMBL" id="JBFDAA010000018">
    <property type="protein sequence ID" value="KAL1116135.1"/>
    <property type="molecule type" value="Genomic_DNA"/>
</dbReference>
<protein>
    <recommendedName>
        <fullName evidence="1">Reelin domain-containing protein</fullName>
    </recommendedName>
</protein>
<sequence>MGSKRRNMFYQNKKQETTEIEHVSAFERHLQLEQLRLKKAFKHRNTFYENRKQETTEIVVLKGSPQGVGPAPKFTGFILTVEPLVEAAAGGGGGGGGSGGVGAGSLSLLGAAASRYHNEACPNMITHANHAPKSEVEAYWEAPQHSPGPIPHCVVFRPPANRSHSNICFPPIQRRENVDDTVAYFNVCSPGRATISKSLYIHIRVEEGKK</sequence>
<comment type="caution">
    <text evidence="2">The sequence shown here is derived from an EMBL/GenBank/DDBJ whole genome shotgun (WGS) entry which is preliminary data.</text>
</comment>
<dbReference type="Gene3D" id="2.60.40.4060">
    <property type="entry name" value="Reeler domain"/>
    <property type="match status" value="1"/>
</dbReference>
<keyword evidence="3" id="KW-1185">Reference proteome</keyword>
<evidence type="ECO:0000313" key="2">
    <source>
        <dbReference type="EMBL" id="KAL1116135.1"/>
    </source>
</evidence>
<dbReference type="AlphaFoldDB" id="A0ABD0YLK8"/>
<organism evidence="2 3">
    <name type="scientific">Ranatra chinensis</name>
    <dbReference type="NCBI Taxonomy" id="642074"/>
    <lineage>
        <taxon>Eukaryota</taxon>
        <taxon>Metazoa</taxon>
        <taxon>Ecdysozoa</taxon>
        <taxon>Arthropoda</taxon>
        <taxon>Hexapoda</taxon>
        <taxon>Insecta</taxon>
        <taxon>Pterygota</taxon>
        <taxon>Neoptera</taxon>
        <taxon>Paraneoptera</taxon>
        <taxon>Hemiptera</taxon>
        <taxon>Heteroptera</taxon>
        <taxon>Panheteroptera</taxon>
        <taxon>Nepomorpha</taxon>
        <taxon>Nepidae</taxon>
        <taxon>Ranatrinae</taxon>
        <taxon>Ranatra</taxon>
    </lineage>
</organism>
<dbReference type="InterPro" id="IPR002861">
    <property type="entry name" value="Reeler_dom"/>
</dbReference>
<dbReference type="InterPro" id="IPR042307">
    <property type="entry name" value="Reeler_sf"/>
</dbReference>
<reference evidence="2 3" key="1">
    <citation type="submission" date="2024-07" db="EMBL/GenBank/DDBJ databases">
        <title>Chromosome-level genome assembly of the water stick insect Ranatra chinensis (Heteroptera: Nepidae).</title>
        <authorList>
            <person name="Liu X."/>
        </authorList>
    </citation>
    <scope>NUCLEOTIDE SEQUENCE [LARGE SCALE GENOMIC DNA]</scope>
    <source>
        <strain evidence="2">Cailab_2021Rc</strain>
        <tissue evidence="2">Muscle</tissue>
    </source>
</reference>
<accession>A0ABD0YLK8</accession>